<evidence type="ECO:0000313" key="1">
    <source>
        <dbReference type="EMBL" id="KPX82206.1"/>
    </source>
</evidence>
<dbReference type="EMBL" id="LJQO01000001">
    <property type="protein sequence ID" value="KPX82206.1"/>
    <property type="molecule type" value="Genomic_DNA"/>
</dbReference>
<reference evidence="1 2" key="1">
    <citation type="submission" date="2015-09" db="EMBL/GenBank/DDBJ databases">
        <title>Genome announcement of multiple Pseudomonas syringae strains.</title>
        <authorList>
            <person name="Thakur S."/>
            <person name="Wang P.W."/>
            <person name="Gong Y."/>
            <person name="Weir B.S."/>
            <person name="Guttman D.S."/>
        </authorList>
    </citation>
    <scope>NUCLEOTIDE SEQUENCE [LARGE SCALE GENOMIC DNA]</scope>
    <source>
        <strain evidence="1 2">ICMP7840</strain>
    </source>
</reference>
<gene>
    <name evidence="1" type="ORF">ALO53_04985</name>
</gene>
<organism evidence="1 2">
    <name type="scientific">Pseudomonas amygdali pv. photiniae</name>
    <dbReference type="NCBI Taxonomy" id="251724"/>
    <lineage>
        <taxon>Bacteria</taxon>
        <taxon>Pseudomonadati</taxon>
        <taxon>Pseudomonadota</taxon>
        <taxon>Gammaproteobacteria</taxon>
        <taxon>Pseudomonadales</taxon>
        <taxon>Pseudomonadaceae</taxon>
        <taxon>Pseudomonas</taxon>
        <taxon>Pseudomonas amygdali</taxon>
    </lineage>
</organism>
<dbReference type="AlphaFoldDB" id="A0A0P9U3E6"/>
<sequence>MFDIDCFRSLEFFKDKLNMKTTFESTKPAQKLSIAAMQYIAARQAAAKNNGGGGHCQGGGGW</sequence>
<evidence type="ECO:0000313" key="2">
    <source>
        <dbReference type="Proteomes" id="UP000050469"/>
    </source>
</evidence>
<name>A0A0P9U3E6_PSEA0</name>
<proteinExistence type="predicted"/>
<comment type="caution">
    <text evidence="1">The sequence shown here is derived from an EMBL/GenBank/DDBJ whole genome shotgun (WGS) entry which is preliminary data.</text>
</comment>
<dbReference type="PATRIC" id="fig|251724.3.peg.3288"/>
<accession>A0A0P9U3E6</accession>
<protein>
    <submittedName>
        <fullName evidence="1">Uncharacterized protein</fullName>
    </submittedName>
</protein>
<dbReference type="Proteomes" id="UP000050469">
    <property type="component" value="Unassembled WGS sequence"/>
</dbReference>